<keyword evidence="2" id="KW-1133">Transmembrane helix</keyword>
<gene>
    <name evidence="4" type="ORF">NKR19_g2478</name>
</gene>
<evidence type="ECO:0000256" key="2">
    <source>
        <dbReference type="SAM" id="Phobius"/>
    </source>
</evidence>
<evidence type="ECO:0000256" key="3">
    <source>
        <dbReference type="SAM" id="SignalP"/>
    </source>
</evidence>
<feature type="region of interest" description="Disordered" evidence="1">
    <location>
        <begin position="435"/>
        <end position="597"/>
    </location>
</feature>
<keyword evidence="2" id="KW-0812">Transmembrane</keyword>
<feature type="chain" id="PRO_5041409172" evidence="3">
    <location>
        <begin position="20"/>
        <end position="597"/>
    </location>
</feature>
<feature type="signal peptide" evidence="3">
    <location>
        <begin position="1"/>
        <end position="19"/>
    </location>
</feature>
<feature type="region of interest" description="Disordered" evidence="1">
    <location>
        <begin position="259"/>
        <end position="320"/>
    </location>
</feature>
<accession>A0AA38SAH7</accession>
<feature type="transmembrane region" description="Helical" evidence="2">
    <location>
        <begin position="218"/>
        <end position="239"/>
    </location>
</feature>
<sequence length="597" mass="64727">MRITAALVAWAALLESSSAILVARGSPCEKNCGNVLDETHGDDLVCDESQYSSSAGAVFQGCTQCELRSNYSADGQTDLQWMAYNLRFALSYCLFGDFGNKAAGSNPCMTSTACLPLKKALEWKNLSTAVGAYDYCQEWNEAQSAKCRDCLVPGEMHYLNNFLVMLNATCIQKPEPGKTISVAGDPFSKTPMNVTTPTPTPLYTYTPDSTAVPVGARVGIAAAGIVAILAVAGCCVVWNGKRRRRRFLRELEKRHADAAGWPHPKTRHGGSDMLETPASQRPLRGWDDTPASQRPLRGWDDTPASAATEASTDPSLGRYFSPYSSTYNSPVSAIDGPAMRNWPTLSPQKLTQVQEEELAYMRGQEEMVRRQQAEQQLQFQLQQQQQQQQQQQPHPPSSFTQWPSSTQEKLMQMQREREEQQSLAGVGIGLALGGDEASLRSKPSNPQLESASLRSKPSDPQFSSNNPYGGSLAGDLSQPYRTTTNATYHHNESPSSSSSSSSPAKGKKSRGSDEDDDEAYEMYEVPSSAAGGERSAGPVAAQQQQHRMPTAPQAPVLHHPGYGRQPSLRRAGTGGSSRGVVVGGGLTEEDARRGHAL</sequence>
<dbReference type="EMBL" id="JANBVN010000025">
    <property type="protein sequence ID" value="KAJ9161215.1"/>
    <property type="molecule type" value="Genomic_DNA"/>
</dbReference>
<feature type="compositionally biased region" description="Low complexity" evidence="1">
    <location>
        <begin position="493"/>
        <end position="503"/>
    </location>
</feature>
<evidence type="ECO:0000313" key="5">
    <source>
        <dbReference type="Proteomes" id="UP001174691"/>
    </source>
</evidence>
<feature type="compositionally biased region" description="Polar residues" evidence="1">
    <location>
        <begin position="397"/>
        <end position="409"/>
    </location>
</feature>
<dbReference type="AlphaFoldDB" id="A0AA38SAH7"/>
<evidence type="ECO:0000256" key="1">
    <source>
        <dbReference type="SAM" id="MobiDB-lite"/>
    </source>
</evidence>
<feature type="compositionally biased region" description="Low complexity" evidence="1">
    <location>
        <begin position="379"/>
        <end position="392"/>
    </location>
</feature>
<reference evidence="4" key="1">
    <citation type="submission" date="2022-07" db="EMBL/GenBank/DDBJ databases">
        <title>Fungi with potential for degradation of polypropylene.</title>
        <authorList>
            <person name="Gostincar C."/>
        </authorList>
    </citation>
    <scope>NUCLEOTIDE SEQUENCE</scope>
    <source>
        <strain evidence="4">EXF-13287</strain>
    </source>
</reference>
<evidence type="ECO:0000313" key="4">
    <source>
        <dbReference type="EMBL" id="KAJ9161215.1"/>
    </source>
</evidence>
<keyword evidence="5" id="KW-1185">Reference proteome</keyword>
<feature type="compositionally biased region" description="Polar residues" evidence="1">
    <location>
        <begin position="479"/>
        <end position="488"/>
    </location>
</feature>
<organism evidence="4 5">
    <name type="scientific">Coniochaeta hoffmannii</name>
    <dbReference type="NCBI Taxonomy" id="91930"/>
    <lineage>
        <taxon>Eukaryota</taxon>
        <taxon>Fungi</taxon>
        <taxon>Dikarya</taxon>
        <taxon>Ascomycota</taxon>
        <taxon>Pezizomycotina</taxon>
        <taxon>Sordariomycetes</taxon>
        <taxon>Sordariomycetidae</taxon>
        <taxon>Coniochaetales</taxon>
        <taxon>Coniochaetaceae</taxon>
        <taxon>Coniochaeta</taxon>
    </lineage>
</organism>
<dbReference type="Proteomes" id="UP001174691">
    <property type="component" value="Unassembled WGS sequence"/>
</dbReference>
<feature type="compositionally biased region" description="Polar residues" evidence="1">
    <location>
        <begin position="441"/>
        <end position="468"/>
    </location>
</feature>
<feature type="compositionally biased region" description="Gly residues" evidence="1">
    <location>
        <begin position="572"/>
        <end position="586"/>
    </location>
</feature>
<keyword evidence="3" id="KW-0732">Signal</keyword>
<proteinExistence type="predicted"/>
<feature type="region of interest" description="Disordered" evidence="1">
    <location>
        <begin position="379"/>
        <end position="421"/>
    </location>
</feature>
<protein>
    <submittedName>
        <fullName evidence="4">Lpxtg-domain-containing protein</fullName>
    </submittedName>
</protein>
<keyword evidence="2" id="KW-0472">Membrane</keyword>
<comment type="caution">
    <text evidence="4">The sequence shown here is derived from an EMBL/GenBank/DDBJ whole genome shotgun (WGS) entry which is preliminary data.</text>
</comment>
<name>A0AA38SAH7_9PEZI</name>